<gene>
    <name evidence="5" type="ORF">PhCBS80983_g01373</name>
</gene>
<reference evidence="5 6" key="1">
    <citation type="journal article" date="2019" name="Sci. Rep.">
        <title>Comparative genomics of chytrid fungi reveal insights into the obligate biotrophic and pathogenic lifestyle of Synchytrium endobioticum.</title>
        <authorList>
            <person name="van de Vossenberg B.T.L.H."/>
            <person name="Warris S."/>
            <person name="Nguyen H.D.T."/>
            <person name="van Gent-Pelzer M.P.E."/>
            <person name="Joly D.L."/>
            <person name="van de Geest H.C."/>
            <person name="Bonants P.J.M."/>
            <person name="Smith D.S."/>
            <person name="Levesque C.A."/>
            <person name="van der Lee T.A.J."/>
        </authorList>
    </citation>
    <scope>NUCLEOTIDE SEQUENCE [LARGE SCALE GENOMIC DNA]</scope>
    <source>
        <strain evidence="5 6">CBS 809.83</strain>
    </source>
</reference>
<evidence type="ECO:0000256" key="3">
    <source>
        <dbReference type="SAM" id="MobiDB-lite"/>
    </source>
</evidence>
<feature type="domain" description="Small ribosomal subunit protein uS10" evidence="4">
    <location>
        <begin position="104"/>
        <end position="201"/>
    </location>
</feature>
<organism evidence="5 6">
    <name type="scientific">Powellomyces hirtus</name>
    <dbReference type="NCBI Taxonomy" id="109895"/>
    <lineage>
        <taxon>Eukaryota</taxon>
        <taxon>Fungi</taxon>
        <taxon>Fungi incertae sedis</taxon>
        <taxon>Chytridiomycota</taxon>
        <taxon>Chytridiomycota incertae sedis</taxon>
        <taxon>Chytridiomycetes</taxon>
        <taxon>Spizellomycetales</taxon>
        <taxon>Powellomycetaceae</taxon>
        <taxon>Powellomyces</taxon>
    </lineage>
</organism>
<dbReference type="STRING" id="109895.A0A507EB21"/>
<dbReference type="Pfam" id="PF00338">
    <property type="entry name" value="Ribosomal_S10"/>
    <property type="match status" value="1"/>
</dbReference>
<dbReference type="SUPFAM" id="SSF54999">
    <property type="entry name" value="Ribosomal protein S10"/>
    <property type="match status" value="1"/>
</dbReference>
<protein>
    <recommendedName>
        <fullName evidence="4">Small ribosomal subunit protein uS10 domain-containing protein</fullName>
    </recommendedName>
</protein>
<evidence type="ECO:0000313" key="6">
    <source>
        <dbReference type="Proteomes" id="UP000318582"/>
    </source>
</evidence>
<dbReference type="GO" id="GO:0005840">
    <property type="term" value="C:ribosome"/>
    <property type="evidence" value="ECO:0007669"/>
    <property type="project" value="UniProtKB-KW"/>
</dbReference>
<comment type="caution">
    <text evidence="5">The sequence shown here is derived from an EMBL/GenBank/DDBJ whole genome shotgun (WGS) entry which is preliminary data.</text>
</comment>
<dbReference type="InterPro" id="IPR027486">
    <property type="entry name" value="Ribosomal_uS10_dom"/>
</dbReference>
<proteinExistence type="predicted"/>
<name>A0A507EB21_9FUNG</name>
<evidence type="ECO:0000256" key="1">
    <source>
        <dbReference type="ARBA" id="ARBA00022980"/>
    </source>
</evidence>
<feature type="region of interest" description="Disordered" evidence="3">
    <location>
        <begin position="44"/>
        <end position="73"/>
    </location>
</feature>
<evidence type="ECO:0000313" key="5">
    <source>
        <dbReference type="EMBL" id="TPX61042.1"/>
    </source>
</evidence>
<evidence type="ECO:0000256" key="2">
    <source>
        <dbReference type="ARBA" id="ARBA00023274"/>
    </source>
</evidence>
<dbReference type="Gene3D" id="3.30.70.600">
    <property type="entry name" value="Ribosomal protein S10 domain"/>
    <property type="match status" value="1"/>
</dbReference>
<dbReference type="GO" id="GO:1990904">
    <property type="term" value="C:ribonucleoprotein complex"/>
    <property type="evidence" value="ECO:0007669"/>
    <property type="project" value="UniProtKB-KW"/>
</dbReference>
<sequence>MLRPRNIRSVALCRGSLVRAIPRAWQPAAAHLSTEAPLENLEQVEQPQKRENLEQVEQPQKRESKEEYKEHKQPYGWDTLSLSKPFNIPAPPVPKATHNILTATLKLTTHMPDHLPLLLYFARHSAHCMSLPASDPIHFPVNTKKFYVVKGPFVHAKTKEVFEEKKFSGAVQIFDGNTETIKEWIEYVTRNMPSGVDVGVERFVWEPLRYETVPQIDANLGDATTTVETIPTANNTLSFEEQVKTKAAKLVSSWDPKVVEAKKAKKAKKAAAKSNISKAKKTEAKKPDAKQPEKAK</sequence>
<feature type="region of interest" description="Disordered" evidence="3">
    <location>
        <begin position="265"/>
        <end position="296"/>
    </location>
</feature>
<dbReference type="Proteomes" id="UP000318582">
    <property type="component" value="Unassembled WGS sequence"/>
</dbReference>
<keyword evidence="6" id="KW-1185">Reference proteome</keyword>
<dbReference type="AlphaFoldDB" id="A0A507EB21"/>
<dbReference type="EMBL" id="QEAQ01000010">
    <property type="protein sequence ID" value="TPX61042.1"/>
    <property type="molecule type" value="Genomic_DNA"/>
</dbReference>
<keyword evidence="2" id="KW-0687">Ribonucleoprotein</keyword>
<keyword evidence="1" id="KW-0689">Ribosomal protein</keyword>
<feature type="compositionally biased region" description="Basic and acidic residues" evidence="3">
    <location>
        <begin position="280"/>
        <end position="296"/>
    </location>
</feature>
<feature type="compositionally biased region" description="Basic and acidic residues" evidence="3">
    <location>
        <begin position="47"/>
        <end position="73"/>
    </location>
</feature>
<dbReference type="SMART" id="SM01403">
    <property type="entry name" value="Ribosomal_S10"/>
    <property type="match status" value="1"/>
</dbReference>
<dbReference type="InterPro" id="IPR036838">
    <property type="entry name" value="Ribosomal_uS10_dom_sf"/>
</dbReference>
<evidence type="ECO:0000259" key="4">
    <source>
        <dbReference type="SMART" id="SM01403"/>
    </source>
</evidence>
<accession>A0A507EB21</accession>